<reference evidence="3" key="1">
    <citation type="journal article" date="2014" name="Int. J. Syst. Evol. Microbiol.">
        <title>Complete genome sequence of Corynebacterium casei LMG S-19264T (=DSM 44701T), isolated from a smear-ripened cheese.</title>
        <authorList>
            <consortium name="US DOE Joint Genome Institute (JGI-PGF)"/>
            <person name="Walter F."/>
            <person name="Albersmeier A."/>
            <person name="Kalinowski J."/>
            <person name="Ruckert C."/>
        </authorList>
    </citation>
    <scope>NUCLEOTIDE SEQUENCE</scope>
    <source>
        <strain evidence="3">CGMCC 1.12160</strain>
    </source>
</reference>
<evidence type="ECO:0000313" key="4">
    <source>
        <dbReference type="Proteomes" id="UP000605670"/>
    </source>
</evidence>
<dbReference type="Proteomes" id="UP000605670">
    <property type="component" value="Unassembled WGS sequence"/>
</dbReference>
<evidence type="ECO:0000313" key="3">
    <source>
        <dbReference type="EMBL" id="GGF53358.1"/>
    </source>
</evidence>
<accession>A0A917BT03</accession>
<comment type="caution">
    <text evidence="3">The sequence shown here is derived from an EMBL/GenBank/DDBJ whole genome shotgun (WGS) entry which is preliminary data.</text>
</comment>
<gene>
    <name evidence="3" type="ORF">GCM10011366_21410</name>
</gene>
<dbReference type="EMBL" id="BMEM01000003">
    <property type="protein sequence ID" value="GGF53358.1"/>
    <property type="molecule type" value="Genomic_DNA"/>
</dbReference>
<dbReference type="AlphaFoldDB" id="A0A917BT03"/>
<keyword evidence="2" id="KW-0812">Transmembrane</keyword>
<evidence type="ECO:0000256" key="2">
    <source>
        <dbReference type="SAM" id="Phobius"/>
    </source>
</evidence>
<name>A0A917BT03_9MICO</name>
<keyword evidence="2" id="KW-1133">Transmembrane helix</keyword>
<keyword evidence="4" id="KW-1185">Reference proteome</keyword>
<feature type="region of interest" description="Disordered" evidence="1">
    <location>
        <begin position="151"/>
        <end position="185"/>
    </location>
</feature>
<organism evidence="3 4">
    <name type="scientific">Ornithinimicrobium tianjinense</name>
    <dbReference type="NCBI Taxonomy" id="1195761"/>
    <lineage>
        <taxon>Bacteria</taxon>
        <taxon>Bacillati</taxon>
        <taxon>Actinomycetota</taxon>
        <taxon>Actinomycetes</taxon>
        <taxon>Micrococcales</taxon>
        <taxon>Ornithinimicrobiaceae</taxon>
        <taxon>Ornithinimicrobium</taxon>
    </lineage>
</organism>
<protein>
    <submittedName>
        <fullName evidence="3">Uncharacterized protein</fullName>
    </submittedName>
</protein>
<feature type="transmembrane region" description="Helical" evidence="2">
    <location>
        <begin position="218"/>
        <end position="238"/>
    </location>
</feature>
<sequence>MSYDLLLHPRTPDQPWDDVLAAAEEEVDDATLTDGAALEEGVATFRRIEARLRELLPGDLETWEAEETGGDVYGELNDPATGLQVELFADSASVSYPYREHADLESFHEQVRQAVRVVAEETGYDVYDPQTGADFDGTFADEAGREATRQLRSAGAATEGGHTVAPGEAAEADPATTRPADPRQDPAFLRRRGTLYLILGALLAGVGFWRLSGGSTGWLTWLVIVIGVFDLLGGLFMLSISRRIQAAEEPRQNP</sequence>
<feature type="transmembrane region" description="Helical" evidence="2">
    <location>
        <begin position="193"/>
        <end position="212"/>
    </location>
</feature>
<dbReference type="RefSeq" id="WP_188430612.1">
    <property type="nucleotide sequence ID" value="NZ_BAABKH010000003.1"/>
</dbReference>
<keyword evidence="2" id="KW-0472">Membrane</keyword>
<evidence type="ECO:0000256" key="1">
    <source>
        <dbReference type="SAM" id="MobiDB-lite"/>
    </source>
</evidence>
<reference evidence="3" key="2">
    <citation type="submission" date="2020-09" db="EMBL/GenBank/DDBJ databases">
        <authorList>
            <person name="Sun Q."/>
            <person name="Zhou Y."/>
        </authorList>
    </citation>
    <scope>NUCLEOTIDE SEQUENCE</scope>
    <source>
        <strain evidence="3">CGMCC 1.12160</strain>
    </source>
</reference>
<proteinExistence type="predicted"/>